<dbReference type="OrthoDB" id="1658288at2759"/>
<evidence type="ECO:0000313" key="2">
    <source>
        <dbReference type="EMBL" id="CAF9906883.1"/>
    </source>
</evidence>
<dbReference type="SUPFAM" id="SSF52540">
    <property type="entry name" value="P-loop containing nucleoside triphosphate hydrolases"/>
    <property type="match status" value="1"/>
</dbReference>
<dbReference type="GO" id="GO:0009116">
    <property type="term" value="P:nucleoside metabolic process"/>
    <property type="evidence" value="ECO:0007669"/>
    <property type="project" value="InterPro"/>
</dbReference>
<dbReference type="InterPro" id="IPR002182">
    <property type="entry name" value="NB-ARC"/>
</dbReference>
<organism evidence="2 3">
    <name type="scientific">Gomphillus americanus</name>
    <dbReference type="NCBI Taxonomy" id="1940652"/>
    <lineage>
        <taxon>Eukaryota</taxon>
        <taxon>Fungi</taxon>
        <taxon>Dikarya</taxon>
        <taxon>Ascomycota</taxon>
        <taxon>Pezizomycotina</taxon>
        <taxon>Lecanoromycetes</taxon>
        <taxon>OSLEUM clade</taxon>
        <taxon>Ostropomycetidae</taxon>
        <taxon>Ostropales</taxon>
        <taxon>Graphidaceae</taxon>
        <taxon>Gomphilloideae</taxon>
        <taxon>Gomphillus</taxon>
    </lineage>
</organism>
<accession>A0A8H3ELX6</accession>
<feature type="domain" description="NB-ARC" evidence="1">
    <location>
        <begin position="357"/>
        <end position="521"/>
    </location>
</feature>
<protein>
    <recommendedName>
        <fullName evidence="1">NB-ARC domain-containing protein</fullName>
    </recommendedName>
</protein>
<dbReference type="SUPFAM" id="SSF53167">
    <property type="entry name" value="Purine and uridine phosphorylases"/>
    <property type="match status" value="1"/>
</dbReference>
<dbReference type="GO" id="GO:0003824">
    <property type="term" value="F:catalytic activity"/>
    <property type="evidence" value="ECO:0007669"/>
    <property type="project" value="InterPro"/>
</dbReference>
<reference evidence="2" key="1">
    <citation type="submission" date="2021-03" db="EMBL/GenBank/DDBJ databases">
        <authorList>
            <person name="Tagirdzhanova G."/>
        </authorList>
    </citation>
    <scope>NUCLEOTIDE SEQUENCE</scope>
</reference>
<sequence>MVEHMFDHFWDDDGFTFGKAAGDQNAYTTGIIGNHNVVLAHMPELGSISAATLAAGLRSSFRGIEVAFVVGLCGAVPIHRQTKEEIVLGDCIISTGVVQYDFGKQYPRGFRGTNVHNDGSGYLSVEVKSLIAMLKTQRNRELLSKRLVDHLRALQKTRPELKYPGVQRDRLFGSSYIHQHYETDPCDHCLNDIQVCLKDCDSIGCKDGLVIRRRRLDSHLVSPAELNDILKFILVVMKSGLDRDRISEESQLVAFEMEASGLWNNFPTILVKSVCDYADSHKNKEWQPYAAATSAAGLKALLERRAIADETLESDLYVKDNADIAFASNVTQQISPVSPQYMIPLQRNKRFVGRGAKLQELEDRLFIHKEYQQLAVFGLGGIGKTQLALEFCYSIKARDPDYSIFWVSLISDARFRRDYTKLAKLCSLPVDNSDNLISIVQEYLVSKTAGKWLMVVDNVDDKKLIFDDEGDGSILDKLPRSEISVILFTTRFKDIAFDVANGSIMDLDKMDAKEAKMFLSKSLRNDELIQDESLVSELLEELSCLPLAIVQACSYIIKTSITISKYLSLMRNTEEDTVELLSRDFRDHTRAKESRNAVAVTWLVSFEQIRNEEPLAADILFFLSCIENKAIPLSILPNGYSDIERTHAIGILVGYSFLIEQGNEMYDMHRLVHLAAKLWMQKEDLVHVWRSKVVRHLIDVYPRTGWNGRALWRPYITHTIRVLQDTTTMITWERASLCFELNGCLQADGRFSEALTWMSDCASMCESMPDDDPFKLKSQRRLAILYSIHGREEEALEILQHVATISDMVFAEDDLERRAHKAIEIMQSITASDTKELAEDDRDKPRPEYSQALKDRLQSKYSLARAYSAINQEMEAMELLEEVVAVATRCFDEDDQDRLTCQHALGLAYIRDGRAKDAVEILQQVVDTEEKLFQEENQLQAASQASLAFALESNGEFDKAISMMQRAASTVRKCLPPTNLERIETEEDLTRMVNAYSSKTKLIKEGDHHDC</sequence>
<dbReference type="Gene3D" id="1.25.40.10">
    <property type="entry name" value="Tetratricopeptide repeat domain"/>
    <property type="match status" value="2"/>
</dbReference>
<dbReference type="Pfam" id="PF00931">
    <property type="entry name" value="NB-ARC"/>
    <property type="match status" value="1"/>
</dbReference>
<dbReference type="Gene3D" id="3.40.50.1580">
    <property type="entry name" value="Nucleoside phosphorylase domain"/>
    <property type="match status" value="1"/>
</dbReference>
<dbReference type="InterPro" id="IPR011990">
    <property type="entry name" value="TPR-like_helical_dom_sf"/>
</dbReference>
<dbReference type="InterPro" id="IPR027417">
    <property type="entry name" value="P-loop_NTPase"/>
</dbReference>
<dbReference type="Gene3D" id="3.40.50.300">
    <property type="entry name" value="P-loop containing nucleotide triphosphate hydrolases"/>
    <property type="match status" value="1"/>
</dbReference>
<dbReference type="AlphaFoldDB" id="A0A8H3ELX6"/>
<gene>
    <name evidence="2" type="ORF">GOMPHAMPRED_004960</name>
</gene>
<dbReference type="SUPFAM" id="SSF48452">
    <property type="entry name" value="TPR-like"/>
    <property type="match status" value="1"/>
</dbReference>
<proteinExistence type="predicted"/>
<dbReference type="PANTHER" id="PTHR46082:SF6">
    <property type="entry name" value="AAA+ ATPASE DOMAIN-CONTAINING PROTEIN-RELATED"/>
    <property type="match status" value="1"/>
</dbReference>
<dbReference type="Pfam" id="PF13424">
    <property type="entry name" value="TPR_12"/>
    <property type="match status" value="1"/>
</dbReference>
<dbReference type="Proteomes" id="UP000664169">
    <property type="component" value="Unassembled WGS sequence"/>
</dbReference>
<keyword evidence="3" id="KW-1185">Reference proteome</keyword>
<comment type="caution">
    <text evidence="2">The sequence shown here is derived from an EMBL/GenBank/DDBJ whole genome shotgun (WGS) entry which is preliminary data.</text>
</comment>
<dbReference type="InterPro" id="IPR053137">
    <property type="entry name" value="NLR-like"/>
</dbReference>
<evidence type="ECO:0000259" key="1">
    <source>
        <dbReference type="Pfam" id="PF00931"/>
    </source>
</evidence>
<dbReference type="EMBL" id="CAJPDQ010000003">
    <property type="protein sequence ID" value="CAF9906883.1"/>
    <property type="molecule type" value="Genomic_DNA"/>
</dbReference>
<dbReference type="InterPro" id="IPR035994">
    <property type="entry name" value="Nucleoside_phosphorylase_sf"/>
</dbReference>
<name>A0A8H3ELX6_9LECA</name>
<evidence type="ECO:0000313" key="3">
    <source>
        <dbReference type="Proteomes" id="UP000664169"/>
    </source>
</evidence>
<dbReference type="GO" id="GO:0043531">
    <property type="term" value="F:ADP binding"/>
    <property type="evidence" value="ECO:0007669"/>
    <property type="project" value="InterPro"/>
</dbReference>
<dbReference type="PANTHER" id="PTHR46082">
    <property type="entry name" value="ATP/GTP-BINDING PROTEIN-RELATED"/>
    <property type="match status" value="1"/>
</dbReference>